<dbReference type="Gene3D" id="3.40.50.12780">
    <property type="entry name" value="N-terminal domain of ligase-like"/>
    <property type="match status" value="1"/>
</dbReference>
<dbReference type="GO" id="GO:0006631">
    <property type="term" value="P:fatty acid metabolic process"/>
    <property type="evidence" value="ECO:0007669"/>
    <property type="project" value="TreeGrafter"/>
</dbReference>
<gene>
    <name evidence="3" type="ORF">MSPICULIGERA_LOCUS202</name>
</gene>
<dbReference type="InterPro" id="IPR042099">
    <property type="entry name" value="ANL_N_sf"/>
</dbReference>
<proteinExistence type="inferred from homology"/>
<accession>A0AA36C491</accession>
<comment type="caution">
    <text evidence="3">The sequence shown here is derived from an EMBL/GenBank/DDBJ whole genome shotgun (WGS) entry which is preliminary data.</text>
</comment>
<dbReference type="SUPFAM" id="SSF56801">
    <property type="entry name" value="Acetyl-CoA synthetase-like"/>
    <property type="match status" value="1"/>
</dbReference>
<sequence length="89" mass="9485">MKRAISTDPGDGGVMCDGWFRTGDLARVDTDGNYIVDRAKDMIVRGGFSDLPREIEEVATHPAVSLVAVVGVPDTSLGESCIAYAIRAE</sequence>
<dbReference type="GO" id="GO:0031956">
    <property type="term" value="F:medium-chain fatty acid-CoA ligase activity"/>
    <property type="evidence" value="ECO:0007669"/>
    <property type="project" value="TreeGrafter"/>
</dbReference>
<dbReference type="Proteomes" id="UP001177023">
    <property type="component" value="Unassembled WGS sequence"/>
</dbReference>
<dbReference type="Gene3D" id="3.30.300.30">
    <property type="match status" value="1"/>
</dbReference>
<keyword evidence="2" id="KW-0436">Ligase</keyword>
<evidence type="ECO:0000313" key="4">
    <source>
        <dbReference type="Proteomes" id="UP001177023"/>
    </source>
</evidence>
<evidence type="ECO:0000256" key="1">
    <source>
        <dbReference type="ARBA" id="ARBA00006432"/>
    </source>
</evidence>
<dbReference type="InterPro" id="IPR045851">
    <property type="entry name" value="AMP-bd_C_sf"/>
</dbReference>
<evidence type="ECO:0000313" key="3">
    <source>
        <dbReference type="EMBL" id="CAJ0557444.1"/>
    </source>
</evidence>
<dbReference type="EMBL" id="CATQJA010000012">
    <property type="protein sequence ID" value="CAJ0557444.1"/>
    <property type="molecule type" value="Genomic_DNA"/>
</dbReference>
<dbReference type="PANTHER" id="PTHR43201:SF5">
    <property type="entry name" value="MEDIUM-CHAIN ACYL-COA LIGASE ACSF2, MITOCHONDRIAL"/>
    <property type="match status" value="1"/>
</dbReference>
<dbReference type="PANTHER" id="PTHR43201">
    <property type="entry name" value="ACYL-COA SYNTHETASE"/>
    <property type="match status" value="1"/>
</dbReference>
<keyword evidence="4" id="KW-1185">Reference proteome</keyword>
<dbReference type="AlphaFoldDB" id="A0AA36C491"/>
<comment type="similarity">
    <text evidence="1">Belongs to the ATP-dependent AMP-binding enzyme family.</text>
</comment>
<organism evidence="3 4">
    <name type="scientific">Mesorhabditis spiculigera</name>
    <dbReference type="NCBI Taxonomy" id="96644"/>
    <lineage>
        <taxon>Eukaryota</taxon>
        <taxon>Metazoa</taxon>
        <taxon>Ecdysozoa</taxon>
        <taxon>Nematoda</taxon>
        <taxon>Chromadorea</taxon>
        <taxon>Rhabditida</taxon>
        <taxon>Rhabditina</taxon>
        <taxon>Rhabditomorpha</taxon>
        <taxon>Rhabditoidea</taxon>
        <taxon>Rhabditidae</taxon>
        <taxon>Mesorhabditinae</taxon>
        <taxon>Mesorhabditis</taxon>
    </lineage>
</organism>
<name>A0AA36C491_9BILA</name>
<feature type="non-terminal residue" evidence="3">
    <location>
        <position position="89"/>
    </location>
</feature>
<protein>
    <submittedName>
        <fullName evidence="3">Uncharacterized protein</fullName>
    </submittedName>
</protein>
<evidence type="ECO:0000256" key="2">
    <source>
        <dbReference type="ARBA" id="ARBA00022598"/>
    </source>
</evidence>
<reference evidence="3" key="1">
    <citation type="submission" date="2023-06" db="EMBL/GenBank/DDBJ databases">
        <authorList>
            <person name="Delattre M."/>
        </authorList>
    </citation>
    <scope>NUCLEOTIDE SEQUENCE</scope>
    <source>
        <strain evidence="3">AF72</strain>
    </source>
</reference>